<feature type="compositionally biased region" description="Polar residues" evidence="1">
    <location>
        <begin position="1"/>
        <end position="15"/>
    </location>
</feature>
<dbReference type="Proteomes" id="UP000194151">
    <property type="component" value="Chromosome"/>
</dbReference>
<evidence type="ECO:0000313" key="3">
    <source>
        <dbReference type="Proteomes" id="UP000194151"/>
    </source>
</evidence>
<dbReference type="RefSeq" id="WP_086064244.1">
    <property type="nucleotide sequence ID" value="NZ_CP021108.1"/>
</dbReference>
<proteinExistence type="predicted"/>
<name>A0A1W6YIZ0_9BORD</name>
<dbReference type="STRING" id="1416806.CAL12_09395"/>
<feature type="compositionally biased region" description="Pro residues" evidence="1">
    <location>
        <begin position="33"/>
        <end position="55"/>
    </location>
</feature>
<evidence type="ECO:0000313" key="2">
    <source>
        <dbReference type="EMBL" id="ARP81037.1"/>
    </source>
</evidence>
<dbReference type="EMBL" id="CP021108">
    <property type="protein sequence ID" value="ARP81037.1"/>
    <property type="molecule type" value="Genomic_DNA"/>
</dbReference>
<keyword evidence="3" id="KW-1185">Reference proteome</keyword>
<dbReference type="AlphaFoldDB" id="A0A1W6YIZ0"/>
<gene>
    <name evidence="2" type="ORF">CAL12_09395</name>
</gene>
<organism evidence="2 3">
    <name type="scientific">Bordetella genomosp. 8</name>
    <dbReference type="NCBI Taxonomy" id="1416806"/>
    <lineage>
        <taxon>Bacteria</taxon>
        <taxon>Pseudomonadati</taxon>
        <taxon>Pseudomonadota</taxon>
        <taxon>Betaproteobacteria</taxon>
        <taxon>Burkholderiales</taxon>
        <taxon>Alcaligenaceae</taxon>
        <taxon>Bordetella</taxon>
    </lineage>
</organism>
<feature type="region of interest" description="Disordered" evidence="1">
    <location>
        <begin position="1"/>
        <end position="63"/>
    </location>
</feature>
<accession>A0A1W6YIZ0</accession>
<dbReference type="KEGG" id="bgv:CAL12_09395"/>
<evidence type="ECO:0000256" key="1">
    <source>
        <dbReference type="SAM" id="MobiDB-lite"/>
    </source>
</evidence>
<reference evidence="2 3" key="1">
    <citation type="submission" date="2017-05" db="EMBL/GenBank/DDBJ databases">
        <title>Complete and WGS of Bordetella genogroups.</title>
        <authorList>
            <person name="Spilker T."/>
            <person name="LiPuma J."/>
        </authorList>
    </citation>
    <scope>NUCLEOTIDE SEQUENCE [LARGE SCALE GENOMIC DNA]</scope>
    <source>
        <strain evidence="2 3">AU19157</strain>
    </source>
</reference>
<protein>
    <submittedName>
        <fullName evidence="2">Uncharacterized protein</fullName>
    </submittedName>
</protein>
<sequence length="63" mass="6362">MSIAPNTLNPRTPSSAHVVEDLIADAPHREPAPGEPPIPGDPPTPGDPPDSPPSPQGGGRLGE</sequence>